<evidence type="ECO:0000313" key="1">
    <source>
        <dbReference type="EMBL" id="TDP09259.1"/>
    </source>
</evidence>
<organism evidence="1 2">
    <name type="scientific">Roseateles asaccharophilus</name>
    <dbReference type="NCBI Taxonomy" id="582607"/>
    <lineage>
        <taxon>Bacteria</taxon>
        <taxon>Pseudomonadati</taxon>
        <taxon>Pseudomonadota</taxon>
        <taxon>Betaproteobacteria</taxon>
        <taxon>Burkholderiales</taxon>
        <taxon>Sphaerotilaceae</taxon>
        <taxon>Roseateles</taxon>
    </lineage>
</organism>
<dbReference type="PANTHER" id="PTHR30164:SF2">
    <property type="entry name" value="PROTEIN MTFA"/>
    <property type="match status" value="1"/>
</dbReference>
<comment type="caution">
    <text evidence="1">The sequence shown here is derived from an EMBL/GenBank/DDBJ whole genome shotgun (WGS) entry which is preliminary data.</text>
</comment>
<dbReference type="AlphaFoldDB" id="A0A4R6N776"/>
<protein>
    <recommendedName>
        <fullName evidence="3">Zinc-dependent peptidase</fullName>
    </recommendedName>
</protein>
<dbReference type="EMBL" id="SNXE01000005">
    <property type="protein sequence ID" value="TDP09259.1"/>
    <property type="molecule type" value="Genomic_DNA"/>
</dbReference>
<proteinExistence type="predicted"/>
<dbReference type="PANTHER" id="PTHR30164">
    <property type="entry name" value="MTFA PEPTIDASE"/>
    <property type="match status" value="1"/>
</dbReference>
<dbReference type="InterPro" id="IPR024079">
    <property type="entry name" value="MetalloPept_cat_dom_sf"/>
</dbReference>
<dbReference type="GO" id="GO:0004177">
    <property type="term" value="F:aminopeptidase activity"/>
    <property type="evidence" value="ECO:0007669"/>
    <property type="project" value="TreeGrafter"/>
</dbReference>
<reference evidence="1 2" key="1">
    <citation type="submission" date="2019-03" db="EMBL/GenBank/DDBJ databases">
        <title>Genomic Encyclopedia of Type Strains, Phase IV (KMG-IV): sequencing the most valuable type-strain genomes for metagenomic binning, comparative biology and taxonomic classification.</title>
        <authorList>
            <person name="Goeker M."/>
        </authorList>
    </citation>
    <scope>NUCLEOTIDE SEQUENCE [LARGE SCALE GENOMIC DNA]</scope>
    <source>
        <strain evidence="1 2">DSM 25082</strain>
    </source>
</reference>
<dbReference type="RefSeq" id="WP_246030813.1">
    <property type="nucleotide sequence ID" value="NZ_JAUFPJ010000003.1"/>
</dbReference>
<dbReference type="InterPro" id="IPR042252">
    <property type="entry name" value="MtfA_N"/>
</dbReference>
<keyword evidence="2" id="KW-1185">Reference proteome</keyword>
<evidence type="ECO:0008006" key="3">
    <source>
        <dbReference type="Google" id="ProtNLM"/>
    </source>
</evidence>
<sequence>MMAFLIVCGLALALVIALLIQPWLREQRRLRLAHQPFPAAWRRQLRRRVPLVARLPADLQLRLKGLMQVFLAEKPIIGCAGLRVNDEMRVTIAALACLPLLGDARGLYPRLRQVLLYPSAFYVDRLRQEAGGLQREERQLLAGESWSQGQVLLSWQDVLADAADPQDGRNVVIHEFAHQLDQVTGQADGTPVQANAQALRQWSAIMQAEYRGLQERVARGEETLLNAYGSVDQAEFFAVASEVFFERPQALQAQHPALYSLLSGFYQLNPTSW</sequence>
<gene>
    <name evidence="1" type="ORF">DFR39_10597</name>
</gene>
<name>A0A4R6N776_9BURK</name>
<dbReference type="Proteomes" id="UP000295357">
    <property type="component" value="Unassembled WGS sequence"/>
</dbReference>
<dbReference type="CDD" id="cd20169">
    <property type="entry name" value="Peptidase_M90_mtfA"/>
    <property type="match status" value="1"/>
</dbReference>
<dbReference type="InterPro" id="IPR010384">
    <property type="entry name" value="MtfA_fam"/>
</dbReference>
<dbReference type="SUPFAM" id="SSF55486">
    <property type="entry name" value="Metalloproteases ('zincins'), catalytic domain"/>
    <property type="match status" value="1"/>
</dbReference>
<dbReference type="GO" id="GO:0008237">
    <property type="term" value="F:metallopeptidase activity"/>
    <property type="evidence" value="ECO:0007669"/>
    <property type="project" value="InterPro"/>
</dbReference>
<dbReference type="Gene3D" id="1.10.472.150">
    <property type="entry name" value="Glucose-regulated metallo-peptidase M90, N-terminal domain"/>
    <property type="match status" value="1"/>
</dbReference>
<dbReference type="Pfam" id="PF06167">
    <property type="entry name" value="Peptidase_M90"/>
    <property type="match status" value="1"/>
</dbReference>
<dbReference type="GO" id="GO:0005829">
    <property type="term" value="C:cytosol"/>
    <property type="evidence" value="ECO:0007669"/>
    <property type="project" value="TreeGrafter"/>
</dbReference>
<dbReference type="Gene3D" id="3.40.390.10">
    <property type="entry name" value="Collagenase (Catalytic Domain)"/>
    <property type="match status" value="1"/>
</dbReference>
<evidence type="ECO:0000313" key="2">
    <source>
        <dbReference type="Proteomes" id="UP000295357"/>
    </source>
</evidence>
<accession>A0A4R6N776</accession>